<evidence type="ECO:0000256" key="1">
    <source>
        <dbReference type="SAM" id="Coils"/>
    </source>
</evidence>
<feature type="coiled-coil region" evidence="1">
    <location>
        <begin position="78"/>
        <end position="105"/>
    </location>
</feature>
<evidence type="ECO:0000313" key="2">
    <source>
        <dbReference type="EMBL" id="PHQ33226.1"/>
    </source>
</evidence>
<name>A0A2G1W2G8_9BACT</name>
<accession>A0A2G1W2G8</accession>
<comment type="caution">
    <text evidence="2">The sequence shown here is derived from an EMBL/GenBank/DDBJ whole genome shotgun (WGS) entry which is preliminary data.</text>
</comment>
<protein>
    <submittedName>
        <fullName evidence="2">Uncharacterized protein</fullName>
    </submittedName>
</protein>
<dbReference type="Proteomes" id="UP000225740">
    <property type="component" value="Unassembled WGS sequence"/>
</dbReference>
<gene>
    <name evidence="2" type="ORF">CEE69_21015</name>
</gene>
<dbReference type="AlphaFoldDB" id="A0A2G1W2G8"/>
<sequence length="107" mass="11726">MILFGVYNTLAGDEPAAAFNPNTHSLLVERAKTVAEFGKEHPRVKALDAQILVAARLPVEAAVLDVAKIADAEVRMIVQNLVGRIDSLERRVAELEARKPRTELLGR</sequence>
<dbReference type="EMBL" id="NIZW01000018">
    <property type="protein sequence ID" value="PHQ33226.1"/>
    <property type="molecule type" value="Genomic_DNA"/>
</dbReference>
<proteinExistence type="predicted"/>
<reference evidence="2 3" key="1">
    <citation type="submission" date="2017-06" db="EMBL/GenBank/DDBJ databases">
        <title>Description of Rhodopirellula bahusiensis sp. nov.</title>
        <authorList>
            <person name="Kizina J."/>
            <person name="Harder J."/>
        </authorList>
    </citation>
    <scope>NUCLEOTIDE SEQUENCE [LARGE SCALE GENOMIC DNA]</scope>
    <source>
        <strain evidence="2 3">SWK21</strain>
    </source>
</reference>
<keyword evidence="1" id="KW-0175">Coiled coil</keyword>
<keyword evidence="3" id="KW-1185">Reference proteome</keyword>
<evidence type="ECO:0000313" key="3">
    <source>
        <dbReference type="Proteomes" id="UP000225740"/>
    </source>
</evidence>
<organism evidence="2 3">
    <name type="scientific">Rhodopirellula bahusiensis</name>
    <dbReference type="NCBI Taxonomy" id="2014065"/>
    <lineage>
        <taxon>Bacteria</taxon>
        <taxon>Pseudomonadati</taxon>
        <taxon>Planctomycetota</taxon>
        <taxon>Planctomycetia</taxon>
        <taxon>Pirellulales</taxon>
        <taxon>Pirellulaceae</taxon>
        <taxon>Rhodopirellula</taxon>
    </lineage>
</organism>